<keyword evidence="5 8" id="KW-1133">Transmembrane helix</keyword>
<sequence length="164" mass="17446">MTGATMLILASLSFRISFTGMPATATAFIDAISEGPVMVMLILNLLLLVVGCVMDMGPANLFFIPILPPIAQKAGYVPVHFGSMMIFNLAMGTIIPPVGPGLFVGASVTRVKVGTVMVLPAPCYLMVLALLLVITHLPWLNVWPLRALATVFINRPARGNADIN</sequence>
<feature type="transmembrane region" description="Helical" evidence="8">
    <location>
        <begin position="115"/>
        <end position="137"/>
    </location>
</feature>
<evidence type="ECO:0000256" key="7">
    <source>
        <dbReference type="RuleBase" id="RU369079"/>
    </source>
</evidence>
<evidence type="ECO:0000259" key="9">
    <source>
        <dbReference type="Pfam" id="PF06808"/>
    </source>
</evidence>
<comment type="subcellular location">
    <subcellularLocation>
        <location evidence="1 7">Cell inner membrane</location>
        <topology evidence="1 7">Multi-pass membrane protein</topology>
    </subcellularLocation>
</comment>
<evidence type="ECO:0000256" key="8">
    <source>
        <dbReference type="SAM" id="Phobius"/>
    </source>
</evidence>
<evidence type="ECO:0000256" key="2">
    <source>
        <dbReference type="ARBA" id="ARBA00022475"/>
    </source>
</evidence>
<keyword evidence="3 7" id="KW-0997">Cell inner membrane</keyword>
<accession>A0A4U0RBL7</accession>
<gene>
    <name evidence="10" type="ORF">FA740_06720</name>
</gene>
<dbReference type="Proteomes" id="UP000306223">
    <property type="component" value="Unassembled WGS sequence"/>
</dbReference>
<evidence type="ECO:0000256" key="4">
    <source>
        <dbReference type="ARBA" id="ARBA00022692"/>
    </source>
</evidence>
<comment type="caution">
    <text evidence="10">The sequence shown here is derived from an EMBL/GenBank/DDBJ whole genome shotgun (WGS) entry which is preliminary data.</text>
</comment>
<feature type="transmembrane region" description="Helical" evidence="8">
    <location>
        <begin position="75"/>
        <end position="95"/>
    </location>
</feature>
<reference evidence="10 11" key="1">
    <citation type="submission" date="2019-04" db="EMBL/GenBank/DDBJ databases">
        <authorList>
            <person name="Li J."/>
        </authorList>
    </citation>
    <scope>NUCLEOTIDE SEQUENCE [LARGE SCALE GENOMIC DNA]</scope>
    <source>
        <strain evidence="10 11">CCTCC AB2016182</strain>
    </source>
</reference>
<dbReference type="InterPro" id="IPR010656">
    <property type="entry name" value="DctM"/>
</dbReference>
<dbReference type="GO" id="GO:0005886">
    <property type="term" value="C:plasma membrane"/>
    <property type="evidence" value="ECO:0007669"/>
    <property type="project" value="UniProtKB-SubCell"/>
</dbReference>
<dbReference type="OrthoDB" id="9790209at2"/>
<evidence type="ECO:0000256" key="1">
    <source>
        <dbReference type="ARBA" id="ARBA00004429"/>
    </source>
</evidence>
<feature type="domain" description="TRAP C4-dicarboxylate transport system permease DctM subunit" evidence="9">
    <location>
        <begin position="2"/>
        <end position="140"/>
    </location>
</feature>
<dbReference type="InterPro" id="IPR004681">
    <property type="entry name" value="TRAP_DctM"/>
</dbReference>
<comment type="function">
    <text evidence="7">Part of the tripartite ATP-independent periplasmic (TRAP) transport system.</text>
</comment>
<protein>
    <submittedName>
        <fullName evidence="10">TRAP transporter large permease subunit</fullName>
    </submittedName>
</protein>
<proteinExistence type="predicted"/>
<dbReference type="RefSeq" id="WP_136856011.1">
    <property type="nucleotide sequence ID" value="NZ_SUNH01000008.1"/>
</dbReference>
<keyword evidence="4 8" id="KW-0812">Transmembrane</keyword>
<dbReference type="PANTHER" id="PTHR33362:SF2">
    <property type="entry name" value="TRAP TRANSPORTER LARGE PERMEASE PROTEIN"/>
    <property type="match status" value="1"/>
</dbReference>
<evidence type="ECO:0000313" key="10">
    <source>
        <dbReference type="EMBL" id="TJZ85574.1"/>
    </source>
</evidence>
<evidence type="ECO:0000256" key="6">
    <source>
        <dbReference type="ARBA" id="ARBA00023136"/>
    </source>
</evidence>
<keyword evidence="2" id="KW-1003">Cell membrane</keyword>
<feature type="transmembrane region" description="Helical" evidence="8">
    <location>
        <begin position="37"/>
        <end position="63"/>
    </location>
</feature>
<dbReference type="GO" id="GO:0022857">
    <property type="term" value="F:transmembrane transporter activity"/>
    <property type="evidence" value="ECO:0007669"/>
    <property type="project" value="UniProtKB-UniRule"/>
</dbReference>
<keyword evidence="6 8" id="KW-0472">Membrane</keyword>
<dbReference type="Pfam" id="PF06808">
    <property type="entry name" value="DctM"/>
    <property type="match status" value="1"/>
</dbReference>
<dbReference type="AlphaFoldDB" id="A0A4U0RBL7"/>
<keyword evidence="7" id="KW-0813">Transport</keyword>
<dbReference type="EMBL" id="SUNH01000008">
    <property type="protein sequence ID" value="TJZ85574.1"/>
    <property type="molecule type" value="Genomic_DNA"/>
</dbReference>
<evidence type="ECO:0000313" key="11">
    <source>
        <dbReference type="Proteomes" id="UP000306223"/>
    </source>
</evidence>
<evidence type="ECO:0000256" key="5">
    <source>
        <dbReference type="ARBA" id="ARBA00022989"/>
    </source>
</evidence>
<evidence type="ECO:0000256" key="3">
    <source>
        <dbReference type="ARBA" id="ARBA00022519"/>
    </source>
</evidence>
<name>A0A4U0RBL7_9RHOB</name>
<keyword evidence="11" id="KW-1185">Reference proteome</keyword>
<dbReference type="PANTHER" id="PTHR33362">
    <property type="entry name" value="SIALIC ACID TRAP TRANSPORTER PERMEASE PROTEIN SIAT-RELATED"/>
    <property type="match status" value="1"/>
</dbReference>
<organism evidence="10 11">
    <name type="scientific">Paracoccus hibiscisoli</name>
    <dbReference type="NCBI Taxonomy" id="2023261"/>
    <lineage>
        <taxon>Bacteria</taxon>
        <taxon>Pseudomonadati</taxon>
        <taxon>Pseudomonadota</taxon>
        <taxon>Alphaproteobacteria</taxon>
        <taxon>Rhodobacterales</taxon>
        <taxon>Paracoccaceae</taxon>
        <taxon>Paracoccus</taxon>
    </lineage>
</organism>